<dbReference type="InterPro" id="IPR015947">
    <property type="entry name" value="PUA-like_sf"/>
</dbReference>
<evidence type="ECO:0000256" key="5">
    <source>
        <dbReference type="ARBA" id="ARBA00022603"/>
    </source>
</evidence>
<dbReference type="NCBIfam" id="TIGR00046">
    <property type="entry name" value="RsmE family RNA methyltransferase"/>
    <property type="match status" value="1"/>
</dbReference>
<dbReference type="AlphaFoldDB" id="A0A5J5INS9"/>
<dbReference type="Gene3D" id="3.40.1280.10">
    <property type="match status" value="1"/>
</dbReference>
<accession>A0A5J5INS9</accession>
<keyword evidence="6 10" id="KW-0808">Transferase</keyword>
<dbReference type="InterPro" id="IPR006700">
    <property type="entry name" value="RsmE"/>
</dbReference>
<keyword evidence="5 10" id="KW-0489">Methyltransferase</keyword>
<protein>
    <recommendedName>
        <fullName evidence="10">Ribosomal RNA small subunit methyltransferase E</fullName>
        <ecNumber evidence="10">2.1.1.193</ecNumber>
    </recommendedName>
</protein>
<gene>
    <name evidence="13" type="ORF">FW778_06055</name>
</gene>
<reference evidence="13 14" key="1">
    <citation type="submission" date="2019-09" db="EMBL/GenBank/DDBJ databases">
        <title>Draft genome sequence of Ginsengibacter sp. BR5-29.</title>
        <authorList>
            <person name="Im W.-T."/>
        </authorList>
    </citation>
    <scope>NUCLEOTIDE SEQUENCE [LARGE SCALE GENOMIC DNA]</scope>
    <source>
        <strain evidence="13 14">BR5-29</strain>
    </source>
</reference>
<comment type="subcellular location">
    <subcellularLocation>
        <location evidence="1 10">Cytoplasm</location>
    </subcellularLocation>
</comment>
<comment type="catalytic activity">
    <reaction evidence="9 10">
        <text>uridine(1498) in 16S rRNA + S-adenosyl-L-methionine = N(3)-methyluridine(1498) in 16S rRNA + S-adenosyl-L-homocysteine + H(+)</text>
        <dbReference type="Rhea" id="RHEA:42920"/>
        <dbReference type="Rhea" id="RHEA-COMP:10283"/>
        <dbReference type="Rhea" id="RHEA-COMP:10284"/>
        <dbReference type="ChEBI" id="CHEBI:15378"/>
        <dbReference type="ChEBI" id="CHEBI:57856"/>
        <dbReference type="ChEBI" id="CHEBI:59789"/>
        <dbReference type="ChEBI" id="CHEBI:65315"/>
        <dbReference type="ChEBI" id="CHEBI:74502"/>
        <dbReference type="EC" id="2.1.1.193"/>
    </reaction>
</comment>
<dbReference type="InterPro" id="IPR046887">
    <property type="entry name" value="RsmE_PUA-like"/>
</dbReference>
<evidence type="ECO:0000256" key="10">
    <source>
        <dbReference type="PIRNR" id="PIRNR015601"/>
    </source>
</evidence>
<dbReference type="EC" id="2.1.1.193" evidence="10"/>
<evidence type="ECO:0000313" key="14">
    <source>
        <dbReference type="Proteomes" id="UP000326903"/>
    </source>
</evidence>
<dbReference type="EMBL" id="VYQF01000001">
    <property type="protein sequence ID" value="KAA9041584.1"/>
    <property type="molecule type" value="Genomic_DNA"/>
</dbReference>
<evidence type="ECO:0000313" key="13">
    <source>
        <dbReference type="EMBL" id="KAA9041584.1"/>
    </source>
</evidence>
<proteinExistence type="inferred from homology"/>
<evidence type="ECO:0000256" key="8">
    <source>
        <dbReference type="ARBA" id="ARBA00025699"/>
    </source>
</evidence>
<dbReference type="InterPro" id="IPR046886">
    <property type="entry name" value="RsmE_MTase_dom"/>
</dbReference>
<keyword evidence="7 10" id="KW-0949">S-adenosyl-L-methionine</keyword>
<keyword evidence="3 10" id="KW-0963">Cytoplasm</keyword>
<dbReference type="PIRSF" id="PIRSF015601">
    <property type="entry name" value="MTase_slr0722"/>
    <property type="match status" value="1"/>
</dbReference>
<comment type="similarity">
    <text evidence="2 10">Belongs to the RNA methyltransferase RsmE family.</text>
</comment>
<dbReference type="Pfam" id="PF04452">
    <property type="entry name" value="Methyltrans_RNA"/>
    <property type="match status" value="1"/>
</dbReference>
<evidence type="ECO:0000256" key="6">
    <source>
        <dbReference type="ARBA" id="ARBA00022679"/>
    </source>
</evidence>
<comment type="function">
    <text evidence="8 10">Specifically methylates the N3 position of the uracil ring of uridine 1498 (m3U1498) in 16S rRNA. Acts on the fully assembled 30S ribosomal subunit.</text>
</comment>
<name>A0A5J5INS9_9BACT</name>
<evidence type="ECO:0000259" key="11">
    <source>
        <dbReference type="Pfam" id="PF04452"/>
    </source>
</evidence>
<evidence type="ECO:0000256" key="3">
    <source>
        <dbReference type="ARBA" id="ARBA00022490"/>
    </source>
</evidence>
<dbReference type="PANTHER" id="PTHR30027:SF3">
    <property type="entry name" value="16S RRNA (URACIL(1498)-N(3))-METHYLTRANSFERASE"/>
    <property type="match status" value="1"/>
</dbReference>
<evidence type="ECO:0000256" key="7">
    <source>
        <dbReference type="ARBA" id="ARBA00022691"/>
    </source>
</evidence>
<dbReference type="CDD" id="cd18084">
    <property type="entry name" value="RsmE-like"/>
    <property type="match status" value="1"/>
</dbReference>
<dbReference type="GO" id="GO:0070475">
    <property type="term" value="P:rRNA base methylation"/>
    <property type="evidence" value="ECO:0007669"/>
    <property type="project" value="TreeGrafter"/>
</dbReference>
<evidence type="ECO:0000256" key="9">
    <source>
        <dbReference type="ARBA" id="ARBA00047944"/>
    </source>
</evidence>
<dbReference type="Gene3D" id="2.40.240.20">
    <property type="entry name" value="Hypothetical PUA domain-like, domain 1"/>
    <property type="match status" value="1"/>
</dbReference>
<dbReference type="Proteomes" id="UP000326903">
    <property type="component" value="Unassembled WGS sequence"/>
</dbReference>
<organism evidence="13 14">
    <name type="scientific">Ginsengibacter hankyongi</name>
    <dbReference type="NCBI Taxonomy" id="2607284"/>
    <lineage>
        <taxon>Bacteria</taxon>
        <taxon>Pseudomonadati</taxon>
        <taxon>Bacteroidota</taxon>
        <taxon>Chitinophagia</taxon>
        <taxon>Chitinophagales</taxon>
        <taxon>Chitinophagaceae</taxon>
        <taxon>Ginsengibacter</taxon>
    </lineage>
</organism>
<dbReference type="Pfam" id="PF20260">
    <property type="entry name" value="PUA_4"/>
    <property type="match status" value="1"/>
</dbReference>
<keyword evidence="4 10" id="KW-0698">rRNA processing</keyword>
<evidence type="ECO:0000259" key="12">
    <source>
        <dbReference type="Pfam" id="PF20260"/>
    </source>
</evidence>
<evidence type="ECO:0000256" key="2">
    <source>
        <dbReference type="ARBA" id="ARBA00005528"/>
    </source>
</evidence>
<evidence type="ECO:0000256" key="1">
    <source>
        <dbReference type="ARBA" id="ARBA00004496"/>
    </source>
</evidence>
<comment type="caution">
    <text evidence="13">The sequence shown here is derived from an EMBL/GenBank/DDBJ whole genome shotgun (WGS) entry which is preliminary data.</text>
</comment>
<dbReference type="SUPFAM" id="SSF88697">
    <property type="entry name" value="PUA domain-like"/>
    <property type="match status" value="1"/>
</dbReference>
<dbReference type="RefSeq" id="WP_150413704.1">
    <property type="nucleotide sequence ID" value="NZ_VYQF01000001.1"/>
</dbReference>
<dbReference type="GO" id="GO:0005737">
    <property type="term" value="C:cytoplasm"/>
    <property type="evidence" value="ECO:0007669"/>
    <property type="project" value="UniProtKB-SubCell"/>
</dbReference>
<feature type="domain" description="Ribosomal RNA small subunit methyltransferase E methyltransferase" evidence="11">
    <location>
        <begin position="75"/>
        <end position="229"/>
    </location>
</feature>
<dbReference type="InterPro" id="IPR029026">
    <property type="entry name" value="tRNA_m1G_MTases_N"/>
</dbReference>
<dbReference type="InterPro" id="IPR029028">
    <property type="entry name" value="Alpha/beta_knot_MTases"/>
</dbReference>
<keyword evidence="14" id="KW-1185">Reference proteome</keyword>
<feature type="domain" description="Ribosomal RNA small subunit methyltransferase E PUA-like" evidence="12">
    <location>
        <begin position="19"/>
        <end position="66"/>
    </location>
</feature>
<dbReference type="PANTHER" id="PTHR30027">
    <property type="entry name" value="RIBOSOMAL RNA SMALL SUBUNIT METHYLTRANSFERASE E"/>
    <property type="match status" value="1"/>
</dbReference>
<dbReference type="GO" id="GO:0070042">
    <property type="term" value="F:rRNA (uridine-N3-)-methyltransferase activity"/>
    <property type="evidence" value="ECO:0007669"/>
    <property type="project" value="TreeGrafter"/>
</dbReference>
<dbReference type="SUPFAM" id="SSF75217">
    <property type="entry name" value="alpha/beta knot"/>
    <property type="match status" value="1"/>
</dbReference>
<sequence length="233" mass="26564">MELPFFFEENLPVEGNFILKEETSKHIVQVLRMHENENLLITNGKGQLLTATVINANKKNAEVQIINKADRPKHSARVSIGISLIKNTNRFEWFLEKATEIGVSEIIPLICERTEKQHLRYDRMKNIIVSAMLQSQQAWLPVLHEPVKFNTIINDTRHQNKFIAHCVDDGKQRFSDRVVSKEDQLILIGPEGDFTADEISNAIQNNYIPVSLGETRLRTETAGIVAAVLLLNR</sequence>
<evidence type="ECO:0000256" key="4">
    <source>
        <dbReference type="ARBA" id="ARBA00022552"/>
    </source>
</evidence>